<feature type="domain" description="PLD phosphodiesterase" evidence="1">
    <location>
        <begin position="386"/>
        <end position="413"/>
    </location>
</feature>
<keyword evidence="3" id="KW-1185">Reference proteome</keyword>
<comment type="caution">
    <text evidence="2">The sequence shown here is derived from an EMBL/GenBank/DDBJ whole genome shotgun (WGS) entry which is preliminary data.</text>
</comment>
<dbReference type="EMBL" id="SHNN01000001">
    <property type="protein sequence ID" value="MCX2980618.1"/>
    <property type="molecule type" value="Genomic_DNA"/>
</dbReference>
<dbReference type="Pfam" id="PF13091">
    <property type="entry name" value="PLDc_2"/>
    <property type="match status" value="2"/>
</dbReference>
<evidence type="ECO:0000259" key="1">
    <source>
        <dbReference type="PROSITE" id="PS50035"/>
    </source>
</evidence>
<sequence length="492" mass="55035">MLVLTACSAGLQPVVAPVEMTPEPSQASEWQELEAVRQGDWFHLLNAGGEALDWRLRAIDSAVSSIDMQTFIWDLDSSGAAIKEHLLAAARRGVVVKVLVDDSLVLDADQELLDIDQHASIALKVFNPFKRRSNQAVLREVLNLGEFHRLDHRMHNKVMVIDNRVAVLGGRNLADHYFGFSESDNFRDMEIVVGGPVVQQLADGFDRYWNNGWSFPVAVAIEQRAAMDSAPAPPLADLAPPGAHQEQHPQDRIAAWLELVQGAHAGSARLLLDSPPADDLTAPEQAPTELGEQLILEIDAATREVWLISAYLIPTPELEHAIQRARERGVRVRILTNSINSNNHLLAHSAYRNHARSLVEMGAEVHEVRFDALDRDLYIESPVAEKSLSLHAKMIVFDNDRVFVGSANLDPRSLHINTEMGLIIHSATFNAEVREAFEPDFSLRNAWRLELNSEQQMTWVSDSETLSRQPAHSFMRRIEDWFLSLLPIEGEM</sequence>
<evidence type="ECO:0000313" key="2">
    <source>
        <dbReference type="EMBL" id="MCX2980618.1"/>
    </source>
</evidence>
<protein>
    <submittedName>
        <fullName evidence="2">Phospholipase D family protein</fullName>
    </submittedName>
</protein>
<accession>A0ABT3TE78</accession>
<dbReference type="SMART" id="SM00155">
    <property type="entry name" value="PLDc"/>
    <property type="match status" value="2"/>
</dbReference>
<dbReference type="Gene3D" id="3.30.870.10">
    <property type="entry name" value="Endonuclease Chain A"/>
    <property type="match status" value="2"/>
</dbReference>
<reference evidence="2" key="1">
    <citation type="submission" date="2019-02" db="EMBL/GenBank/DDBJ databases">
        <authorList>
            <person name="Li S.-H."/>
        </authorList>
    </citation>
    <scope>NUCLEOTIDE SEQUENCE</scope>
    <source>
        <strain evidence="2">IMCC14734</strain>
    </source>
</reference>
<dbReference type="CDD" id="cd09113">
    <property type="entry name" value="PLDc_ymdC_like_2"/>
    <property type="match status" value="1"/>
</dbReference>
<dbReference type="SUPFAM" id="SSF56024">
    <property type="entry name" value="Phospholipase D/nuclease"/>
    <property type="match status" value="2"/>
</dbReference>
<feature type="domain" description="PLD phosphodiesterase" evidence="1">
    <location>
        <begin position="150"/>
        <end position="177"/>
    </location>
</feature>
<name>A0ABT3TE78_9GAMM</name>
<dbReference type="InterPro" id="IPR025202">
    <property type="entry name" value="PLD-like_dom"/>
</dbReference>
<proteinExistence type="predicted"/>
<organism evidence="2 3">
    <name type="scientific">Candidatus Litorirhabdus singularis</name>
    <dbReference type="NCBI Taxonomy" id="2518993"/>
    <lineage>
        <taxon>Bacteria</taxon>
        <taxon>Pseudomonadati</taxon>
        <taxon>Pseudomonadota</taxon>
        <taxon>Gammaproteobacteria</taxon>
        <taxon>Cellvibrionales</taxon>
        <taxon>Halieaceae</taxon>
        <taxon>Candidatus Litorirhabdus</taxon>
    </lineage>
</organism>
<gene>
    <name evidence="2" type="ORF">EYC98_06980</name>
</gene>
<evidence type="ECO:0000313" key="3">
    <source>
        <dbReference type="Proteomes" id="UP001143362"/>
    </source>
</evidence>
<dbReference type="Proteomes" id="UP001143362">
    <property type="component" value="Unassembled WGS sequence"/>
</dbReference>
<dbReference type="PANTHER" id="PTHR21248">
    <property type="entry name" value="CARDIOLIPIN SYNTHASE"/>
    <property type="match status" value="1"/>
</dbReference>
<dbReference type="CDD" id="cd09111">
    <property type="entry name" value="PLDc_ymdC_like_1"/>
    <property type="match status" value="1"/>
</dbReference>
<dbReference type="PROSITE" id="PS50035">
    <property type="entry name" value="PLD"/>
    <property type="match status" value="2"/>
</dbReference>
<dbReference type="InterPro" id="IPR001736">
    <property type="entry name" value="PLipase_D/transphosphatidylase"/>
</dbReference>
<dbReference type="PANTHER" id="PTHR21248:SF12">
    <property type="entry name" value="CARDIOLIPIN SYNTHASE C"/>
    <property type="match status" value="1"/>
</dbReference>